<evidence type="ECO:0000256" key="9">
    <source>
        <dbReference type="PROSITE-ProRule" id="PRU00282"/>
    </source>
</evidence>
<dbReference type="Pfam" id="PF00153">
    <property type="entry name" value="Mito_carr"/>
    <property type="match status" value="3"/>
</dbReference>
<evidence type="ECO:0000256" key="3">
    <source>
        <dbReference type="ARBA" id="ARBA00022448"/>
    </source>
</evidence>
<evidence type="ECO:0000256" key="5">
    <source>
        <dbReference type="ARBA" id="ARBA00022737"/>
    </source>
</evidence>
<evidence type="ECO:0000256" key="2">
    <source>
        <dbReference type="ARBA" id="ARBA00006375"/>
    </source>
</evidence>
<gene>
    <name evidence="11" type="ORF">HAND00432_LOCUS14753</name>
</gene>
<sequence>MEGVGSVAGAEVFLAGGMAGLLSDSIMHPVDTVRTRLWVQDKVAPELRYRGSLDAVCKINRSEGLKAFYKGFGSVLAVTPLAYGVYFSTYEAAKHYIGKRSGAGTESPAVHFAAGIAANITGQIAWTPMDVIKQRQQAVQGTPFRGLAHAFGTLYREGGVTNGLLRGYTAALYTYAPFSAAFFAIYEGWKVEVTEMQRSLGVHSTTADRLSPLTNSLGGLCSGAVSAALTAPTDAVKTRMQVECQCDGKGFLAVARNMWKEEGAKVFVQGVGARMAWIAPGCAVTICTYEWFKSLVHRATQ</sequence>
<evidence type="ECO:0000313" key="11">
    <source>
        <dbReference type="EMBL" id="CAD8960813.1"/>
    </source>
</evidence>
<dbReference type="SUPFAM" id="SSF103506">
    <property type="entry name" value="Mitochondrial carrier"/>
    <property type="match status" value="1"/>
</dbReference>
<dbReference type="AlphaFoldDB" id="A0A6U4N6S8"/>
<feature type="repeat" description="Solcar" evidence="9">
    <location>
        <begin position="210"/>
        <end position="295"/>
    </location>
</feature>
<keyword evidence="6" id="KW-1133">Transmembrane helix</keyword>
<protein>
    <recommendedName>
        <fullName evidence="12">Mitochondrial carrier protein</fullName>
    </recommendedName>
</protein>
<dbReference type="PROSITE" id="PS50920">
    <property type="entry name" value="SOLCAR"/>
    <property type="match status" value="3"/>
</dbReference>
<organism evidence="11">
    <name type="scientific">Hemiselmis andersenii</name>
    <name type="common">Cryptophyte alga</name>
    <dbReference type="NCBI Taxonomy" id="464988"/>
    <lineage>
        <taxon>Eukaryota</taxon>
        <taxon>Cryptophyceae</taxon>
        <taxon>Cryptomonadales</taxon>
        <taxon>Hemiselmidaceae</taxon>
        <taxon>Hemiselmis</taxon>
    </lineage>
</organism>
<evidence type="ECO:0000256" key="6">
    <source>
        <dbReference type="ARBA" id="ARBA00022989"/>
    </source>
</evidence>
<evidence type="ECO:0000256" key="1">
    <source>
        <dbReference type="ARBA" id="ARBA00004225"/>
    </source>
</evidence>
<evidence type="ECO:0008006" key="12">
    <source>
        <dbReference type="Google" id="ProtNLM"/>
    </source>
</evidence>
<feature type="repeat" description="Solcar" evidence="9">
    <location>
        <begin position="7"/>
        <end position="96"/>
    </location>
</feature>
<comment type="subcellular location">
    <subcellularLocation>
        <location evidence="1">Mitochondrion membrane</location>
        <topology evidence="1">Multi-pass membrane protein</topology>
    </subcellularLocation>
</comment>
<dbReference type="Gene3D" id="1.50.40.10">
    <property type="entry name" value="Mitochondrial carrier domain"/>
    <property type="match status" value="1"/>
</dbReference>
<keyword evidence="4 9" id="KW-0812">Transmembrane</keyword>
<keyword evidence="3 10" id="KW-0813">Transport</keyword>
<dbReference type="GO" id="GO:0031966">
    <property type="term" value="C:mitochondrial membrane"/>
    <property type="evidence" value="ECO:0007669"/>
    <property type="project" value="UniProtKB-SubCell"/>
</dbReference>
<dbReference type="InterPro" id="IPR023395">
    <property type="entry name" value="MCP_dom_sf"/>
</dbReference>
<reference evidence="11" key="1">
    <citation type="submission" date="2021-01" db="EMBL/GenBank/DDBJ databases">
        <authorList>
            <person name="Corre E."/>
            <person name="Pelletier E."/>
            <person name="Niang G."/>
            <person name="Scheremetjew M."/>
            <person name="Finn R."/>
            <person name="Kale V."/>
            <person name="Holt S."/>
            <person name="Cochrane G."/>
            <person name="Meng A."/>
            <person name="Brown T."/>
            <person name="Cohen L."/>
        </authorList>
    </citation>
    <scope>NUCLEOTIDE SEQUENCE</scope>
    <source>
        <strain evidence="11">CCMP644</strain>
    </source>
</reference>
<evidence type="ECO:0000256" key="4">
    <source>
        <dbReference type="ARBA" id="ARBA00022692"/>
    </source>
</evidence>
<name>A0A6U4N6S8_HEMAN</name>
<evidence type="ECO:0000256" key="8">
    <source>
        <dbReference type="ARBA" id="ARBA00023136"/>
    </source>
</evidence>
<evidence type="ECO:0000256" key="7">
    <source>
        <dbReference type="ARBA" id="ARBA00023128"/>
    </source>
</evidence>
<evidence type="ECO:0000256" key="10">
    <source>
        <dbReference type="RuleBase" id="RU000488"/>
    </source>
</evidence>
<accession>A0A6U4N6S8</accession>
<feature type="repeat" description="Solcar" evidence="9">
    <location>
        <begin position="106"/>
        <end position="192"/>
    </location>
</feature>
<keyword evidence="8 9" id="KW-0472">Membrane</keyword>
<keyword evidence="7" id="KW-0496">Mitochondrion</keyword>
<dbReference type="InterPro" id="IPR018108">
    <property type="entry name" value="MCP_transmembrane"/>
</dbReference>
<comment type="similarity">
    <text evidence="2 10">Belongs to the mitochondrial carrier (TC 2.A.29) family.</text>
</comment>
<dbReference type="InterPro" id="IPR002067">
    <property type="entry name" value="MCP"/>
</dbReference>
<dbReference type="PANTHER" id="PTHR45758">
    <property type="entry name" value="MITOFERRIN-1-RELATED"/>
    <property type="match status" value="1"/>
</dbReference>
<dbReference type="EMBL" id="HBFX01024224">
    <property type="protein sequence ID" value="CAD8960813.1"/>
    <property type="molecule type" value="Transcribed_RNA"/>
</dbReference>
<proteinExistence type="inferred from homology"/>
<dbReference type="GO" id="GO:0005381">
    <property type="term" value="F:iron ion transmembrane transporter activity"/>
    <property type="evidence" value="ECO:0007669"/>
    <property type="project" value="UniProtKB-ARBA"/>
</dbReference>
<dbReference type="PRINTS" id="PR00926">
    <property type="entry name" value="MITOCARRIER"/>
</dbReference>
<dbReference type="PANTHER" id="PTHR45758:SF3">
    <property type="entry name" value="MITOCHONDRIAL SUBSTRATE CARRIER FAMILY PROTEIN E"/>
    <property type="match status" value="1"/>
</dbReference>
<keyword evidence="5" id="KW-0677">Repeat</keyword>